<reference evidence="2 3" key="1">
    <citation type="submission" date="2014-03" db="EMBL/GenBank/DDBJ databases">
        <authorList>
            <person name="Urmite Genomes U."/>
        </authorList>
    </citation>
    <scope>NUCLEOTIDE SEQUENCE [LARGE SCALE GENOMIC DNA]</scope>
    <source>
        <strain evidence="2 3">Vm-5</strain>
    </source>
</reference>
<proteinExistence type="predicted"/>
<dbReference type="InterPro" id="IPR001173">
    <property type="entry name" value="Glyco_trans_2-like"/>
</dbReference>
<keyword evidence="3" id="KW-1185">Reference proteome</keyword>
<feature type="domain" description="Glycosyltransferase 2-like" evidence="1">
    <location>
        <begin position="6"/>
        <end position="140"/>
    </location>
</feature>
<gene>
    <name evidence="2" type="primary">spsA</name>
    <name evidence="2" type="ORF">BN990_00966</name>
</gene>
<dbReference type="PANTHER" id="PTHR43685">
    <property type="entry name" value="GLYCOSYLTRANSFERASE"/>
    <property type="match status" value="1"/>
</dbReference>
<dbReference type="PANTHER" id="PTHR43685:SF2">
    <property type="entry name" value="GLYCOSYLTRANSFERASE 2-LIKE DOMAIN-CONTAINING PROTEIN"/>
    <property type="match status" value="1"/>
</dbReference>
<accession>A0A024Q822</accession>
<evidence type="ECO:0000259" key="1">
    <source>
        <dbReference type="Pfam" id="PF00535"/>
    </source>
</evidence>
<dbReference type="Pfam" id="PF00535">
    <property type="entry name" value="Glycos_transf_2"/>
    <property type="match status" value="1"/>
</dbReference>
<dbReference type="EMBL" id="CCDP010000001">
    <property type="protein sequence ID" value="CDQ38693.1"/>
    <property type="molecule type" value="Genomic_DNA"/>
</dbReference>
<evidence type="ECO:0000313" key="2">
    <source>
        <dbReference type="EMBL" id="CDQ38693.1"/>
    </source>
</evidence>
<dbReference type="SUPFAM" id="SSF53448">
    <property type="entry name" value="Nucleotide-diphospho-sugar transferases"/>
    <property type="match status" value="1"/>
</dbReference>
<dbReference type="Proteomes" id="UP000028875">
    <property type="component" value="Unassembled WGS sequence"/>
</dbReference>
<dbReference type="InterPro" id="IPR029044">
    <property type="entry name" value="Nucleotide-diphossugar_trans"/>
</dbReference>
<name>A0A024Q822_9BACI</name>
<dbReference type="eggNOG" id="COG0463">
    <property type="taxonomic scope" value="Bacteria"/>
</dbReference>
<comment type="caution">
    <text evidence="2">The sequence shown here is derived from an EMBL/GenBank/DDBJ whole genome shotgun (WGS) entry which is preliminary data.</text>
</comment>
<dbReference type="InterPro" id="IPR050834">
    <property type="entry name" value="Glycosyltransf_2"/>
</dbReference>
<sequence length="435" mass="50896">MNPKITVILTSYNKPDTVGKAINSVLNQTFNNWELFIMDDASNTQTTNIIHTYLDDSRIYYYNSGIKDNQRYKKTRYATLINIAISLSHGEYISYLTDDVFYLPERLEEMAHFLDQHPSINIVYSGQLIKHVDHSYNVVAEKNLNTKGILKKAAHQVDHCSVMHTRNIANEVFKSYQSYWNDDPMYWYNADAAFWNRLNRFAPFHPIPKVLDVSLITPSSLQQLTSYLPETIPDGVLVKGLDDKVYLIDNQKRRHISEAMFDQLKYNRANVVQIPDPILFKYEETMPIDLNLVNNGFIPNQRLVQSRESKEMYFIQDNKKRKICNNRVLRRFHLHIKDIILMDDITLTKLKDGEVIVERISNNTLLPDGVVFKYMNTHYLSINHCLHPVHLKILNKLKLFTRNAVRLTKGEFQLFEVATPITWPFIGEDNKQHKI</sequence>
<dbReference type="AlphaFoldDB" id="A0A024Q822"/>
<reference evidence="3" key="2">
    <citation type="submission" date="2014-05" db="EMBL/GenBank/DDBJ databases">
        <title>Draft genome sequence of Virgibacillus massiliensis Vm-5.</title>
        <authorList>
            <person name="Khelaifia S."/>
            <person name="Croce O."/>
            <person name="Lagier J.C."/>
            <person name="Raoult D."/>
        </authorList>
    </citation>
    <scope>NUCLEOTIDE SEQUENCE [LARGE SCALE GENOMIC DNA]</scope>
    <source>
        <strain evidence="3">Vm-5</strain>
    </source>
</reference>
<protein>
    <submittedName>
        <fullName evidence="2">Spore coat polysaccharide biosynthesis protein SpsA</fullName>
    </submittedName>
</protein>
<dbReference type="Gene3D" id="3.90.550.10">
    <property type="entry name" value="Spore Coat Polysaccharide Biosynthesis Protein SpsA, Chain A"/>
    <property type="match status" value="1"/>
</dbReference>
<dbReference type="RefSeq" id="WP_038242699.1">
    <property type="nucleotide sequence ID" value="NZ_BNER01000010.1"/>
</dbReference>
<evidence type="ECO:0000313" key="3">
    <source>
        <dbReference type="Proteomes" id="UP000028875"/>
    </source>
</evidence>
<organism evidence="2 3">
    <name type="scientific">Virgibacillus massiliensis</name>
    <dbReference type="NCBI Taxonomy" id="1462526"/>
    <lineage>
        <taxon>Bacteria</taxon>
        <taxon>Bacillati</taxon>
        <taxon>Bacillota</taxon>
        <taxon>Bacilli</taxon>
        <taxon>Bacillales</taxon>
        <taxon>Bacillaceae</taxon>
        <taxon>Virgibacillus</taxon>
    </lineage>
</organism>
<dbReference type="STRING" id="1462526.BN990_00966"/>